<dbReference type="Proteomes" id="UP000194565">
    <property type="component" value="Unassembled WGS sequence"/>
</dbReference>
<keyword evidence="1" id="KW-0812">Transmembrane</keyword>
<evidence type="ECO:0000313" key="2">
    <source>
        <dbReference type="EMBL" id="OUI82723.1"/>
    </source>
</evidence>
<keyword evidence="1" id="KW-1133">Transmembrane helix</keyword>
<organism evidence="2 3">
    <name type="scientific">Acetobacter tropicalis</name>
    <dbReference type="NCBI Taxonomy" id="104102"/>
    <lineage>
        <taxon>Bacteria</taxon>
        <taxon>Pseudomonadati</taxon>
        <taxon>Pseudomonadota</taxon>
        <taxon>Alphaproteobacteria</taxon>
        <taxon>Acetobacterales</taxon>
        <taxon>Acetobacteraceae</taxon>
        <taxon>Acetobacter</taxon>
    </lineage>
</organism>
<reference evidence="2 3" key="1">
    <citation type="submission" date="2014-06" db="EMBL/GenBank/DDBJ databases">
        <authorList>
            <person name="Ju J."/>
            <person name="Zhang J."/>
        </authorList>
    </citation>
    <scope>NUCLEOTIDE SEQUENCE [LARGE SCALE GENOMIC DNA]</scope>
    <source>
        <strain evidence="2">DmW_042</strain>
    </source>
</reference>
<accession>A0A252A2T3</accession>
<dbReference type="EMBL" id="JOMM01000055">
    <property type="protein sequence ID" value="OUI82723.1"/>
    <property type="molecule type" value="Genomic_DNA"/>
</dbReference>
<gene>
    <name evidence="2" type="ORF">HC62_15725</name>
</gene>
<protein>
    <submittedName>
        <fullName evidence="2">Uncharacterized protein</fullName>
    </submittedName>
</protein>
<dbReference type="AlphaFoldDB" id="A0A252A2T3"/>
<name>A0A252A2T3_9PROT</name>
<evidence type="ECO:0000256" key="1">
    <source>
        <dbReference type="SAM" id="Phobius"/>
    </source>
</evidence>
<proteinExistence type="predicted"/>
<evidence type="ECO:0000313" key="3">
    <source>
        <dbReference type="Proteomes" id="UP000194565"/>
    </source>
</evidence>
<sequence>MILLPLWQDQVAMCASVFLVDHKGKVFGVCMEFVNRRRAMLLAPLFVVILLSLTIIGHALTGLSMTRRMRLVAPVKDCRMEGFLRDRNSTCSEILNSLCLVLKLWILEVLNNNFFRGFDGARRLADGVLLATSDCK</sequence>
<comment type="caution">
    <text evidence="2">The sequence shown here is derived from an EMBL/GenBank/DDBJ whole genome shotgun (WGS) entry which is preliminary data.</text>
</comment>
<keyword evidence="1" id="KW-0472">Membrane</keyword>
<feature type="transmembrane region" description="Helical" evidence="1">
    <location>
        <begin position="41"/>
        <end position="60"/>
    </location>
</feature>